<evidence type="ECO:0000313" key="6">
    <source>
        <dbReference type="Proteomes" id="UP000016931"/>
    </source>
</evidence>
<accession>M3AZW6</accession>
<dbReference type="STRING" id="692275.M3AZW6"/>
<keyword evidence="2" id="KW-0812">Transmembrane</keyword>
<sequence>MQDVDAKSQSEIKSILAFLPLAGTSSILSSHSNHELQTMNTELSVSGNNNSIVNELFSRLPTSSRGHAVAVIGKPSSTFFFLFFAFAGAQTANLASNPNTGTTVITVASQKSPAQFLYISLSFGFALAATP</sequence>
<dbReference type="GeneID" id="27898368"/>
<comment type="subcellular location">
    <subcellularLocation>
        <location evidence="1">Membrane</location>
        <topology evidence="1">Multi-pass membrane protein</topology>
    </subcellularLocation>
</comment>
<evidence type="ECO:0000256" key="4">
    <source>
        <dbReference type="ARBA" id="ARBA00023136"/>
    </source>
</evidence>
<dbReference type="AlphaFoldDB" id="M3AZW6"/>
<reference evidence="5 6" key="1">
    <citation type="journal article" date="2012" name="PLoS Pathog.">
        <title>Diverse lifestyles and strategies of plant pathogenesis encoded in the genomes of eighteen Dothideomycetes fungi.</title>
        <authorList>
            <person name="Ohm R.A."/>
            <person name="Feau N."/>
            <person name="Henrissat B."/>
            <person name="Schoch C.L."/>
            <person name="Horwitz B.A."/>
            <person name="Barry K.W."/>
            <person name="Condon B.J."/>
            <person name="Copeland A.C."/>
            <person name="Dhillon B."/>
            <person name="Glaser F."/>
            <person name="Hesse C.N."/>
            <person name="Kosti I."/>
            <person name="LaButti K."/>
            <person name="Lindquist E.A."/>
            <person name="Lucas S."/>
            <person name="Salamov A.A."/>
            <person name="Bradshaw R.E."/>
            <person name="Ciuffetti L."/>
            <person name="Hamelin R.C."/>
            <person name="Kema G.H.J."/>
            <person name="Lawrence C."/>
            <person name="Scott J.A."/>
            <person name="Spatafora J.W."/>
            <person name="Turgeon B.G."/>
            <person name="de Wit P.J.G.M."/>
            <person name="Zhong S."/>
            <person name="Goodwin S.B."/>
            <person name="Grigoriev I.V."/>
        </authorList>
    </citation>
    <scope>NUCLEOTIDE SEQUENCE [LARGE SCALE GENOMIC DNA]</scope>
    <source>
        <strain evidence="5 6">SO2202</strain>
    </source>
</reference>
<dbReference type="RefSeq" id="XP_016761193.1">
    <property type="nucleotide sequence ID" value="XM_016901231.1"/>
</dbReference>
<dbReference type="EMBL" id="KB456263">
    <property type="protein sequence ID" value="EMF13072.1"/>
    <property type="molecule type" value="Genomic_DNA"/>
</dbReference>
<dbReference type="Proteomes" id="UP000016931">
    <property type="component" value="Unassembled WGS sequence"/>
</dbReference>
<gene>
    <name evidence="5" type="ORF">SEPMUDRAFT_116135</name>
</gene>
<dbReference type="GO" id="GO:0016020">
    <property type="term" value="C:membrane"/>
    <property type="evidence" value="ECO:0007669"/>
    <property type="project" value="UniProtKB-SubCell"/>
</dbReference>
<evidence type="ECO:0000256" key="1">
    <source>
        <dbReference type="ARBA" id="ARBA00004141"/>
    </source>
</evidence>
<evidence type="ECO:0000313" key="5">
    <source>
        <dbReference type="EMBL" id="EMF13072.1"/>
    </source>
</evidence>
<protein>
    <submittedName>
        <fullName evidence="5">Uncharacterized protein</fullName>
    </submittedName>
</protein>
<keyword evidence="4" id="KW-0472">Membrane</keyword>
<evidence type="ECO:0000256" key="2">
    <source>
        <dbReference type="ARBA" id="ARBA00022692"/>
    </source>
</evidence>
<dbReference type="Gene3D" id="1.20.1080.10">
    <property type="entry name" value="Glycerol uptake facilitator protein"/>
    <property type="match status" value="1"/>
</dbReference>
<dbReference type="HOGENOM" id="CLU_1928918_0_0_1"/>
<keyword evidence="3" id="KW-1133">Transmembrane helix</keyword>
<dbReference type="InterPro" id="IPR023271">
    <property type="entry name" value="Aquaporin-like"/>
</dbReference>
<evidence type="ECO:0000256" key="3">
    <source>
        <dbReference type="ARBA" id="ARBA00022989"/>
    </source>
</evidence>
<proteinExistence type="predicted"/>
<organism evidence="5 6">
    <name type="scientific">Sphaerulina musiva (strain SO2202)</name>
    <name type="common">Poplar stem canker fungus</name>
    <name type="synonym">Septoria musiva</name>
    <dbReference type="NCBI Taxonomy" id="692275"/>
    <lineage>
        <taxon>Eukaryota</taxon>
        <taxon>Fungi</taxon>
        <taxon>Dikarya</taxon>
        <taxon>Ascomycota</taxon>
        <taxon>Pezizomycotina</taxon>
        <taxon>Dothideomycetes</taxon>
        <taxon>Dothideomycetidae</taxon>
        <taxon>Mycosphaerellales</taxon>
        <taxon>Mycosphaerellaceae</taxon>
        <taxon>Sphaerulina</taxon>
    </lineage>
</organism>
<keyword evidence="6" id="KW-1185">Reference proteome</keyword>
<name>M3AZW6_SPHMS</name>